<protein>
    <submittedName>
        <fullName evidence="1">Uncharacterized protein</fullName>
    </submittedName>
</protein>
<name>A0A7S2KNS4_9STRA</name>
<accession>A0A7S2KNS4</accession>
<sequence>MHSMDDTLFKLTSHPPATTIFSSRTTSAVCNQRAVFISMDGDDDDQWQGRPTIGPKIINKTARGQILLLDSSSSIATNYCPILTCPSAQSRGHDMYTLVHHASSFHFKPPLYSSVSVSNASREEETPLPPTIKM</sequence>
<dbReference type="EMBL" id="HBGY01016469">
    <property type="protein sequence ID" value="CAD9582341.1"/>
    <property type="molecule type" value="Transcribed_RNA"/>
</dbReference>
<dbReference type="AlphaFoldDB" id="A0A7S2KNS4"/>
<proteinExistence type="predicted"/>
<reference evidence="1" key="1">
    <citation type="submission" date="2021-01" db="EMBL/GenBank/DDBJ databases">
        <authorList>
            <person name="Corre E."/>
            <person name="Pelletier E."/>
            <person name="Niang G."/>
            <person name="Scheremetjew M."/>
            <person name="Finn R."/>
            <person name="Kale V."/>
            <person name="Holt S."/>
            <person name="Cochrane G."/>
            <person name="Meng A."/>
            <person name="Brown T."/>
            <person name="Cohen L."/>
        </authorList>
    </citation>
    <scope>NUCLEOTIDE SEQUENCE</scope>
    <source>
        <strain evidence="1">B650</strain>
    </source>
</reference>
<organism evidence="1">
    <name type="scientific">Leptocylindrus danicus</name>
    <dbReference type="NCBI Taxonomy" id="163516"/>
    <lineage>
        <taxon>Eukaryota</taxon>
        <taxon>Sar</taxon>
        <taxon>Stramenopiles</taxon>
        <taxon>Ochrophyta</taxon>
        <taxon>Bacillariophyta</taxon>
        <taxon>Coscinodiscophyceae</taxon>
        <taxon>Chaetocerotophycidae</taxon>
        <taxon>Leptocylindrales</taxon>
        <taxon>Leptocylindraceae</taxon>
        <taxon>Leptocylindrus</taxon>
    </lineage>
</organism>
<gene>
    <name evidence="1" type="ORF">LDAN0321_LOCUS10644</name>
</gene>
<evidence type="ECO:0000313" key="1">
    <source>
        <dbReference type="EMBL" id="CAD9582341.1"/>
    </source>
</evidence>